<keyword evidence="2" id="KW-1185">Reference proteome</keyword>
<organism evidence="1 2">
    <name type="scientific">Lentinula aciculospora</name>
    <dbReference type="NCBI Taxonomy" id="153920"/>
    <lineage>
        <taxon>Eukaryota</taxon>
        <taxon>Fungi</taxon>
        <taxon>Dikarya</taxon>
        <taxon>Basidiomycota</taxon>
        <taxon>Agaricomycotina</taxon>
        <taxon>Agaricomycetes</taxon>
        <taxon>Agaricomycetidae</taxon>
        <taxon>Agaricales</taxon>
        <taxon>Marasmiineae</taxon>
        <taxon>Omphalotaceae</taxon>
        <taxon>Lentinula</taxon>
    </lineage>
</organism>
<protein>
    <submittedName>
        <fullName evidence="1">Uncharacterized protein</fullName>
    </submittedName>
</protein>
<proteinExistence type="predicted"/>
<accession>A0A9W9AKB6</accession>
<dbReference type="Proteomes" id="UP001150266">
    <property type="component" value="Unassembled WGS sequence"/>
</dbReference>
<dbReference type="EMBL" id="JAOTPV010000004">
    <property type="protein sequence ID" value="KAJ4483704.1"/>
    <property type="molecule type" value="Genomic_DNA"/>
</dbReference>
<gene>
    <name evidence="1" type="ORF">J3R30DRAFT_3681049</name>
</gene>
<evidence type="ECO:0000313" key="2">
    <source>
        <dbReference type="Proteomes" id="UP001150266"/>
    </source>
</evidence>
<name>A0A9W9AKB6_9AGAR</name>
<reference evidence="1" key="1">
    <citation type="submission" date="2022-08" db="EMBL/GenBank/DDBJ databases">
        <title>A Global Phylogenomic Analysis of the Shiitake Genus Lentinula.</title>
        <authorList>
            <consortium name="DOE Joint Genome Institute"/>
            <person name="Sierra-Patev S."/>
            <person name="Min B."/>
            <person name="Naranjo-Ortiz M."/>
            <person name="Looney B."/>
            <person name="Konkel Z."/>
            <person name="Slot J.C."/>
            <person name="Sakamoto Y."/>
            <person name="Steenwyk J.L."/>
            <person name="Rokas A."/>
            <person name="Carro J."/>
            <person name="Camarero S."/>
            <person name="Ferreira P."/>
            <person name="Molpeceres G."/>
            <person name="Ruiz-Duenas F.J."/>
            <person name="Serrano A."/>
            <person name="Henrissat B."/>
            <person name="Drula E."/>
            <person name="Hughes K.W."/>
            <person name="Mata J.L."/>
            <person name="Ishikawa N.K."/>
            <person name="Vargas-Isla R."/>
            <person name="Ushijima S."/>
            <person name="Smith C.A."/>
            <person name="Ahrendt S."/>
            <person name="Andreopoulos W."/>
            <person name="He G."/>
            <person name="Labutti K."/>
            <person name="Lipzen A."/>
            <person name="Ng V."/>
            <person name="Riley R."/>
            <person name="Sandor L."/>
            <person name="Barry K."/>
            <person name="Martinez A.T."/>
            <person name="Xiao Y."/>
            <person name="Gibbons J.G."/>
            <person name="Terashima K."/>
            <person name="Grigoriev I.V."/>
            <person name="Hibbett D.S."/>
        </authorList>
    </citation>
    <scope>NUCLEOTIDE SEQUENCE</scope>
    <source>
        <strain evidence="1">JLM2183</strain>
    </source>
</reference>
<dbReference type="AlphaFoldDB" id="A0A9W9AKB6"/>
<evidence type="ECO:0000313" key="1">
    <source>
        <dbReference type="EMBL" id="KAJ4483704.1"/>
    </source>
</evidence>
<comment type="caution">
    <text evidence="1">The sequence shown here is derived from an EMBL/GenBank/DDBJ whole genome shotgun (WGS) entry which is preliminary data.</text>
</comment>
<sequence>MVEYPCQASQIPFLSYTTATVDRAVVVIQNTYWGENKEIYKPVTLVPQLPGVYELIPCSYRLPFANAVALHYLVFLTDAFKPEWPVPSSTKLSPSLRSTRSSEKMSALTVDSDWPPTSLVNAQTVRLPSSPSHLAFTRFPKACNVSGTMVKRQRNAVEGEGDSPSRTNSSLCDIYMLSISTNLRTYILLNTIQTTHTLTHYVSSTTFVNSFSSSSSSHDSRPGTASDIKLRRGRSTLQTGYIKLVCRVIIWKSNRNECQWFYGQTS</sequence>